<dbReference type="EMBL" id="GBRH01240056">
    <property type="protein sequence ID" value="JAD57839.1"/>
    <property type="molecule type" value="Transcribed_RNA"/>
</dbReference>
<evidence type="ECO:0000256" key="1">
    <source>
        <dbReference type="SAM" id="MobiDB-lite"/>
    </source>
</evidence>
<reference evidence="2" key="2">
    <citation type="journal article" date="2015" name="Data Brief">
        <title>Shoot transcriptome of the giant reed, Arundo donax.</title>
        <authorList>
            <person name="Barrero R.A."/>
            <person name="Guerrero F.D."/>
            <person name="Moolhuijzen P."/>
            <person name="Goolsby J.A."/>
            <person name="Tidwell J."/>
            <person name="Bellgard S.E."/>
            <person name="Bellgard M.I."/>
        </authorList>
    </citation>
    <scope>NUCLEOTIDE SEQUENCE</scope>
    <source>
        <tissue evidence="2">Shoot tissue taken approximately 20 cm above the soil surface</tissue>
    </source>
</reference>
<feature type="compositionally biased region" description="Low complexity" evidence="1">
    <location>
        <begin position="8"/>
        <end position="30"/>
    </location>
</feature>
<reference evidence="2" key="1">
    <citation type="submission" date="2014-09" db="EMBL/GenBank/DDBJ databases">
        <authorList>
            <person name="Magalhaes I.L.F."/>
            <person name="Oliveira U."/>
            <person name="Santos F.R."/>
            <person name="Vidigal T.H.D.A."/>
            <person name="Brescovit A.D."/>
            <person name="Santos A.J."/>
        </authorList>
    </citation>
    <scope>NUCLEOTIDE SEQUENCE</scope>
    <source>
        <tissue evidence="2">Shoot tissue taken approximately 20 cm above the soil surface</tissue>
    </source>
</reference>
<feature type="region of interest" description="Disordered" evidence="1">
    <location>
        <begin position="1"/>
        <end position="55"/>
    </location>
</feature>
<name>A0A0A9B1G2_ARUDO</name>
<protein>
    <submittedName>
        <fullName evidence="2">Uncharacterized protein</fullName>
    </submittedName>
</protein>
<dbReference type="AlphaFoldDB" id="A0A0A9B1G2"/>
<proteinExistence type="predicted"/>
<evidence type="ECO:0000313" key="2">
    <source>
        <dbReference type="EMBL" id="JAD57839.1"/>
    </source>
</evidence>
<organism evidence="2">
    <name type="scientific">Arundo donax</name>
    <name type="common">Giant reed</name>
    <name type="synonym">Donax arundinaceus</name>
    <dbReference type="NCBI Taxonomy" id="35708"/>
    <lineage>
        <taxon>Eukaryota</taxon>
        <taxon>Viridiplantae</taxon>
        <taxon>Streptophyta</taxon>
        <taxon>Embryophyta</taxon>
        <taxon>Tracheophyta</taxon>
        <taxon>Spermatophyta</taxon>
        <taxon>Magnoliopsida</taxon>
        <taxon>Liliopsida</taxon>
        <taxon>Poales</taxon>
        <taxon>Poaceae</taxon>
        <taxon>PACMAD clade</taxon>
        <taxon>Arundinoideae</taxon>
        <taxon>Arundineae</taxon>
        <taxon>Arundo</taxon>
    </lineage>
</organism>
<accession>A0A0A9B1G2</accession>
<sequence>MARRLFRRAGSSSWGSSPRRPRWRGSWASGTRTSHPRPSSGSPTGRLRSPARPGA</sequence>
<feature type="compositionally biased region" description="Polar residues" evidence="1">
    <location>
        <begin position="31"/>
        <end position="43"/>
    </location>
</feature>